<feature type="transmembrane region" description="Helical" evidence="2">
    <location>
        <begin position="145"/>
        <end position="167"/>
    </location>
</feature>
<protein>
    <recommendedName>
        <fullName evidence="5">Integral membrane protein</fullName>
    </recommendedName>
</protein>
<keyword evidence="2" id="KW-1133">Transmembrane helix</keyword>
<dbReference type="OrthoDB" id="2143285at2"/>
<proteinExistence type="predicted"/>
<dbReference type="Proteomes" id="UP000051565">
    <property type="component" value="Unassembled WGS sequence"/>
</dbReference>
<keyword evidence="2" id="KW-0472">Membrane</keyword>
<evidence type="ECO:0000256" key="1">
    <source>
        <dbReference type="SAM" id="MobiDB-lite"/>
    </source>
</evidence>
<feature type="transmembrane region" description="Helical" evidence="2">
    <location>
        <begin position="209"/>
        <end position="229"/>
    </location>
</feature>
<feature type="region of interest" description="Disordered" evidence="1">
    <location>
        <begin position="1"/>
        <end position="23"/>
    </location>
</feature>
<keyword evidence="2" id="KW-0812">Transmembrane</keyword>
<feature type="transmembrane region" description="Helical" evidence="2">
    <location>
        <begin position="179"/>
        <end position="197"/>
    </location>
</feature>
<dbReference type="EMBL" id="JQBT01000012">
    <property type="protein sequence ID" value="KRN79985.1"/>
    <property type="molecule type" value="Genomic_DNA"/>
</dbReference>
<feature type="compositionally biased region" description="Basic residues" evidence="1">
    <location>
        <begin position="9"/>
        <end position="20"/>
    </location>
</feature>
<dbReference type="GeneID" id="61249370"/>
<evidence type="ECO:0000256" key="2">
    <source>
        <dbReference type="SAM" id="Phobius"/>
    </source>
</evidence>
<evidence type="ECO:0008006" key="5">
    <source>
        <dbReference type="Google" id="ProtNLM"/>
    </source>
</evidence>
<dbReference type="PATRIC" id="fig|1122148.6.peg.108"/>
<keyword evidence="4" id="KW-1185">Reference proteome</keyword>
<evidence type="ECO:0000313" key="4">
    <source>
        <dbReference type="Proteomes" id="UP000051565"/>
    </source>
</evidence>
<sequence length="244" mass="26951">MSDSENRKRNAHVQQKHHNSRKEVYEEFDNIGLTKRNADYMVRFKEALAQTKVVAEKQTDIIQEMIEEIKTAQKKGTTAKNLYGSVDHAVAMVVNPPKKPMGPMTPERYAIDAGYNVLWFLVLFNFLYGAMFFLSPAAANQGGSAGITCIFISSIVAGIGMPAVTQLFAPGVKHKHNGVVRAGMMALMFVIWMLIFYGSNMLPRVINPVVSPIVNIVIGIIGVGLILLMRSKFTITSGLFAGRK</sequence>
<comment type="caution">
    <text evidence="3">The sequence shown here is derived from an EMBL/GenBank/DDBJ whole genome shotgun (WGS) entry which is preliminary data.</text>
</comment>
<organism evidence="3 4">
    <name type="scientific">Fructilactobacillus lindneri DSM 20690 = JCM 11027</name>
    <dbReference type="NCBI Taxonomy" id="1122148"/>
    <lineage>
        <taxon>Bacteria</taxon>
        <taxon>Bacillati</taxon>
        <taxon>Bacillota</taxon>
        <taxon>Bacilli</taxon>
        <taxon>Lactobacillales</taxon>
        <taxon>Lactobacillaceae</taxon>
        <taxon>Fructilactobacillus</taxon>
    </lineage>
</organism>
<dbReference type="AlphaFoldDB" id="A0A0R2JSA8"/>
<dbReference type="RefSeq" id="WP_054646805.1">
    <property type="nucleotide sequence ID" value="NZ_FUXS01000004.1"/>
</dbReference>
<gene>
    <name evidence="3" type="ORF">IV52_GL000102</name>
</gene>
<reference evidence="3 4" key="1">
    <citation type="journal article" date="2015" name="Genome Announc.">
        <title>Expanding the biotechnology potential of lactobacilli through comparative genomics of 213 strains and associated genera.</title>
        <authorList>
            <person name="Sun Z."/>
            <person name="Harris H.M."/>
            <person name="McCann A."/>
            <person name="Guo C."/>
            <person name="Argimon S."/>
            <person name="Zhang W."/>
            <person name="Yang X."/>
            <person name="Jeffery I.B."/>
            <person name="Cooney J.C."/>
            <person name="Kagawa T.F."/>
            <person name="Liu W."/>
            <person name="Song Y."/>
            <person name="Salvetti E."/>
            <person name="Wrobel A."/>
            <person name="Rasinkangas P."/>
            <person name="Parkhill J."/>
            <person name="Rea M.C."/>
            <person name="O'Sullivan O."/>
            <person name="Ritari J."/>
            <person name="Douillard F.P."/>
            <person name="Paul Ross R."/>
            <person name="Yang R."/>
            <person name="Briner A.E."/>
            <person name="Felis G.E."/>
            <person name="de Vos W.M."/>
            <person name="Barrangou R."/>
            <person name="Klaenhammer T.R."/>
            <person name="Caufield P.W."/>
            <person name="Cui Y."/>
            <person name="Zhang H."/>
            <person name="O'Toole P.W."/>
        </authorList>
    </citation>
    <scope>NUCLEOTIDE SEQUENCE [LARGE SCALE GENOMIC DNA]</scope>
    <source>
        <strain evidence="3 4">DSM 20690</strain>
    </source>
</reference>
<dbReference type="PIRSF" id="PIRSF033111">
    <property type="entry name" value="UCP033111"/>
    <property type="match status" value="1"/>
</dbReference>
<name>A0A0R2JSA8_9LACO</name>
<accession>A0A0R2JSA8</accession>
<evidence type="ECO:0000313" key="3">
    <source>
        <dbReference type="EMBL" id="KRN79985.1"/>
    </source>
</evidence>
<dbReference type="STRING" id="53444.AYR59_00555"/>
<dbReference type="Pfam" id="PF06570">
    <property type="entry name" value="DUF1129"/>
    <property type="match status" value="1"/>
</dbReference>
<dbReference type="InterPro" id="IPR009214">
    <property type="entry name" value="DUF1129"/>
</dbReference>
<feature type="transmembrane region" description="Helical" evidence="2">
    <location>
        <begin position="117"/>
        <end position="139"/>
    </location>
</feature>